<name>A0A0G1UH46_9BACT</name>
<protein>
    <recommendedName>
        <fullName evidence="4">Glycoside hydrolase family 5 domain-containing protein</fullName>
    </recommendedName>
</protein>
<proteinExistence type="predicted"/>
<sequence length="416" mass="46074">MRIISPLFFLLALALLYPRPIFAAPRATWWQVQSVDTMKYSRDLAREKLHDPAFTGLIDSQVRDIASTGATHVAIATPYDDEFLPVLRLWVTAARKYRLGVWFRGNFSGWEGWFEYPKISRDQHLAMTENFILSHPDLFRDGDIFSPCPECENGGPGDPRHNGDVTGFREFLIRLYRISSSAFTTIGKKVAANYFSLNGDVARLVMDRPTTAALDGIVVVDHYVADPQKLVSDLVSLADSSGGQVVLGEFGVPIPGIHGVMSQSQQAKWLDELLTRLIDKPQVVGLNYWTNTGSSTALWTTGGSPRPAVDTLTRYYSPPLRSVTVLNFVGRPVTAAVADFKGRKFFSNSAGTISIPIIFSDSSGIVISAPGYFDHGLQATNSAEPLTIYLVKSHENLLFKLLKLIYSLRRDIVIGQ</sequence>
<dbReference type="InterPro" id="IPR017853">
    <property type="entry name" value="GH"/>
</dbReference>
<dbReference type="AlphaFoldDB" id="A0A0G1UH46"/>
<comment type="caution">
    <text evidence="2">The sequence shown here is derived from an EMBL/GenBank/DDBJ whole genome shotgun (WGS) entry which is preliminary data.</text>
</comment>
<reference evidence="2 3" key="1">
    <citation type="journal article" date="2015" name="Nature">
        <title>rRNA introns, odd ribosomes, and small enigmatic genomes across a large radiation of phyla.</title>
        <authorList>
            <person name="Brown C.T."/>
            <person name="Hug L.A."/>
            <person name="Thomas B.C."/>
            <person name="Sharon I."/>
            <person name="Castelle C.J."/>
            <person name="Singh A."/>
            <person name="Wilkins M.J."/>
            <person name="Williams K.H."/>
            <person name="Banfield J.F."/>
        </authorList>
    </citation>
    <scope>NUCLEOTIDE SEQUENCE [LARGE SCALE GENOMIC DNA]</scope>
</reference>
<evidence type="ECO:0008006" key="4">
    <source>
        <dbReference type="Google" id="ProtNLM"/>
    </source>
</evidence>
<evidence type="ECO:0000313" key="2">
    <source>
        <dbReference type="EMBL" id="KKU57025.1"/>
    </source>
</evidence>
<feature type="chain" id="PRO_5002540013" description="Glycoside hydrolase family 5 domain-containing protein" evidence="1">
    <location>
        <begin position="24"/>
        <end position="416"/>
    </location>
</feature>
<gene>
    <name evidence="2" type="ORF">UX78_C0001G0078</name>
</gene>
<organism evidence="2 3">
    <name type="scientific">Candidatus Amesbacteria bacterium GW2011_GWA2_47_11</name>
    <dbReference type="NCBI Taxonomy" id="1618357"/>
    <lineage>
        <taxon>Bacteria</taxon>
        <taxon>Candidatus Amesiibacteriota</taxon>
    </lineage>
</organism>
<dbReference type="Proteomes" id="UP000034607">
    <property type="component" value="Unassembled WGS sequence"/>
</dbReference>
<feature type="signal peptide" evidence="1">
    <location>
        <begin position="1"/>
        <end position="23"/>
    </location>
</feature>
<evidence type="ECO:0000256" key="1">
    <source>
        <dbReference type="SAM" id="SignalP"/>
    </source>
</evidence>
<keyword evidence="1" id="KW-0732">Signal</keyword>
<evidence type="ECO:0000313" key="3">
    <source>
        <dbReference type="Proteomes" id="UP000034607"/>
    </source>
</evidence>
<dbReference type="EMBL" id="LCNM01000001">
    <property type="protein sequence ID" value="KKU57025.1"/>
    <property type="molecule type" value="Genomic_DNA"/>
</dbReference>
<dbReference type="SUPFAM" id="SSF51445">
    <property type="entry name" value="(Trans)glycosidases"/>
    <property type="match status" value="1"/>
</dbReference>
<accession>A0A0G1UH46</accession>